<keyword evidence="3" id="KW-1185">Reference proteome</keyword>
<dbReference type="Proteomes" id="UP001549920">
    <property type="component" value="Unassembled WGS sequence"/>
</dbReference>
<evidence type="ECO:0000313" key="3">
    <source>
        <dbReference type="Proteomes" id="UP001549920"/>
    </source>
</evidence>
<evidence type="ECO:0008006" key="4">
    <source>
        <dbReference type="Google" id="ProtNLM"/>
    </source>
</evidence>
<sequence>MSVGRVNEFDVVNGVWSSYADRLDMYFLVNKIEDSLKLPTLILVMGNEAYELLVNLASPKKPSELTYTDAVSLLRGHLETTPSALAERYRFRQRRQHSRENIATYVAELKKLARNCKFEANLSENLRDQFVCGLRSEVIRQRLFAEDDSLTYAAAIKLASSLEAAERDAAAVEVRGSETMAGEASVHSVQSLAQYSGGRVRGRGQRNARRGASSARAGSAGTARGGASAGAGAGARGQERGGRHCGACGATNHVYEECRV</sequence>
<dbReference type="EMBL" id="JBEUOH010000026">
    <property type="protein sequence ID" value="KAL0860218.1"/>
    <property type="molecule type" value="Genomic_DNA"/>
</dbReference>
<feature type="compositionally biased region" description="Basic residues" evidence="1">
    <location>
        <begin position="200"/>
        <end position="209"/>
    </location>
</feature>
<comment type="caution">
    <text evidence="2">The sequence shown here is derived from an EMBL/GenBank/DDBJ whole genome shotgun (WGS) entry which is preliminary data.</text>
</comment>
<feature type="compositionally biased region" description="Low complexity" evidence="1">
    <location>
        <begin position="210"/>
        <end position="222"/>
    </location>
</feature>
<feature type="compositionally biased region" description="Gly residues" evidence="1">
    <location>
        <begin position="223"/>
        <end position="235"/>
    </location>
</feature>
<accession>A0ABR3H5Z2</accession>
<reference evidence="2 3" key="1">
    <citation type="submission" date="2024-06" db="EMBL/GenBank/DDBJ databases">
        <title>A chromosome-level genome assembly of beet webworm, Loxostege sticticalis.</title>
        <authorList>
            <person name="Zhang Y."/>
        </authorList>
    </citation>
    <scope>NUCLEOTIDE SEQUENCE [LARGE SCALE GENOMIC DNA]</scope>
    <source>
        <strain evidence="2">AQ026</strain>
        <tissue evidence="2">Whole body</tissue>
    </source>
</reference>
<evidence type="ECO:0000313" key="2">
    <source>
        <dbReference type="EMBL" id="KAL0860218.1"/>
    </source>
</evidence>
<organism evidence="2 3">
    <name type="scientific">Loxostege sticticalis</name>
    <name type="common">Beet webworm moth</name>
    <dbReference type="NCBI Taxonomy" id="481309"/>
    <lineage>
        <taxon>Eukaryota</taxon>
        <taxon>Metazoa</taxon>
        <taxon>Ecdysozoa</taxon>
        <taxon>Arthropoda</taxon>
        <taxon>Hexapoda</taxon>
        <taxon>Insecta</taxon>
        <taxon>Pterygota</taxon>
        <taxon>Neoptera</taxon>
        <taxon>Endopterygota</taxon>
        <taxon>Lepidoptera</taxon>
        <taxon>Glossata</taxon>
        <taxon>Ditrysia</taxon>
        <taxon>Pyraloidea</taxon>
        <taxon>Crambidae</taxon>
        <taxon>Pyraustinae</taxon>
        <taxon>Loxostege</taxon>
    </lineage>
</organism>
<gene>
    <name evidence="2" type="ORF">ABMA27_010525</name>
</gene>
<protein>
    <recommendedName>
        <fullName evidence="4">Retrotransposon gag domain-containing protein</fullName>
    </recommendedName>
</protein>
<proteinExistence type="predicted"/>
<feature type="region of interest" description="Disordered" evidence="1">
    <location>
        <begin position="195"/>
        <end position="246"/>
    </location>
</feature>
<evidence type="ECO:0000256" key="1">
    <source>
        <dbReference type="SAM" id="MobiDB-lite"/>
    </source>
</evidence>
<dbReference type="PANTHER" id="PTHR33198:SF19">
    <property type="entry name" value="CCHC-TYPE DOMAIN-CONTAINING PROTEIN"/>
    <property type="match status" value="1"/>
</dbReference>
<dbReference type="PANTHER" id="PTHR33198">
    <property type="entry name" value="ANK_REP_REGION DOMAIN-CONTAINING PROTEIN-RELATED"/>
    <property type="match status" value="1"/>
</dbReference>
<name>A0ABR3H5Z2_LOXSC</name>